<organism evidence="2 3">
    <name type="scientific">Apiospora saccharicola</name>
    <dbReference type="NCBI Taxonomy" id="335842"/>
    <lineage>
        <taxon>Eukaryota</taxon>
        <taxon>Fungi</taxon>
        <taxon>Dikarya</taxon>
        <taxon>Ascomycota</taxon>
        <taxon>Pezizomycotina</taxon>
        <taxon>Sordariomycetes</taxon>
        <taxon>Xylariomycetidae</taxon>
        <taxon>Amphisphaeriales</taxon>
        <taxon>Apiosporaceae</taxon>
        <taxon>Apiospora</taxon>
    </lineage>
</organism>
<reference evidence="2 3" key="1">
    <citation type="submission" date="2023-01" db="EMBL/GenBank/DDBJ databases">
        <title>Analysis of 21 Apiospora genomes using comparative genomics revels a genus with tremendous synthesis potential of carbohydrate active enzymes and secondary metabolites.</title>
        <authorList>
            <person name="Sorensen T."/>
        </authorList>
    </citation>
    <scope>NUCLEOTIDE SEQUENCE [LARGE SCALE GENOMIC DNA]</scope>
    <source>
        <strain evidence="2 3">CBS 83171</strain>
    </source>
</reference>
<feature type="compositionally biased region" description="Polar residues" evidence="1">
    <location>
        <begin position="364"/>
        <end position="381"/>
    </location>
</feature>
<feature type="region of interest" description="Disordered" evidence="1">
    <location>
        <begin position="364"/>
        <end position="419"/>
    </location>
</feature>
<proteinExistence type="predicted"/>
<dbReference type="PANTHER" id="PTHR38166:SF1">
    <property type="entry name" value="C2H2-TYPE DOMAIN-CONTAINING PROTEIN"/>
    <property type="match status" value="1"/>
</dbReference>
<feature type="region of interest" description="Disordered" evidence="1">
    <location>
        <begin position="107"/>
        <end position="184"/>
    </location>
</feature>
<sequence length="505" mass="56095">MSESLRALNGPDNLGERLPPEQGNATPSSHQYRLAPKADMGGEKIISGSKARHLRSTERSAAEAVVSLPTSNDKSLPEDGFSLRRVKPQLLQTALAEFVSWTQHANVTSRGQAEDTGNHAGGTPHGQGRIGQSSKSLGKRPQRFEDGTSNNSDDRERGPEDNKKRKLTGPEDDDEKAPTLACPFYKKNPAGHSKCLSFRLKRIRDVKQHLNRKHLQPHHGSACGTHFETQQLARGHERARVCDVLDFSGPDGISEDQRERLSDRVDRKNSMTEQWYTVWEIVFPGCQRPPSPFVESPMHEAFSALREFWNERREALIAEHLQSDELPYSIPSEERHMALLHSATLRQLMSVILEHMEQRYLGLPSNSDSEQLGASDNPLQGVQTSQESVTVNSSSSRQHLRSAPPMEVPQSGSSSDHVGETFTDQAEETTNFGMLHSASIPSSTTRADTGQTSEVMIENLLGEADMGWFDSWMDSLGCPIMHGKGTEQSHGNAGIPWERWEDQAE</sequence>
<feature type="compositionally biased region" description="Polar residues" evidence="1">
    <location>
        <begin position="410"/>
        <end position="419"/>
    </location>
</feature>
<dbReference type="Proteomes" id="UP001446871">
    <property type="component" value="Unassembled WGS sequence"/>
</dbReference>
<feature type="region of interest" description="Disordered" evidence="1">
    <location>
        <begin position="484"/>
        <end position="505"/>
    </location>
</feature>
<feature type="region of interest" description="Disordered" evidence="1">
    <location>
        <begin position="1"/>
        <end position="80"/>
    </location>
</feature>
<evidence type="ECO:0008006" key="4">
    <source>
        <dbReference type="Google" id="ProtNLM"/>
    </source>
</evidence>
<accession>A0ABR1TGQ0</accession>
<feature type="compositionally biased region" description="Gly residues" evidence="1">
    <location>
        <begin position="119"/>
        <end position="129"/>
    </location>
</feature>
<keyword evidence="3" id="KW-1185">Reference proteome</keyword>
<feature type="compositionally biased region" description="Basic and acidic residues" evidence="1">
    <location>
        <begin position="142"/>
        <end position="163"/>
    </location>
</feature>
<gene>
    <name evidence="2" type="ORF">PG996_013875</name>
</gene>
<evidence type="ECO:0000313" key="3">
    <source>
        <dbReference type="Proteomes" id="UP001446871"/>
    </source>
</evidence>
<name>A0ABR1TGQ0_9PEZI</name>
<feature type="compositionally biased region" description="Low complexity" evidence="1">
    <location>
        <begin position="382"/>
        <end position="396"/>
    </location>
</feature>
<dbReference type="PANTHER" id="PTHR38166">
    <property type="entry name" value="C2H2-TYPE DOMAIN-CONTAINING PROTEIN-RELATED"/>
    <property type="match status" value="1"/>
</dbReference>
<evidence type="ECO:0000313" key="2">
    <source>
        <dbReference type="EMBL" id="KAK8045811.1"/>
    </source>
</evidence>
<comment type="caution">
    <text evidence="2">The sequence shown here is derived from an EMBL/GenBank/DDBJ whole genome shotgun (WGS) entry which is preliminary data.</text>
</comment>
<dbReference type="EMBL" id="JAQQWM010000009">
    <property type="protein sequence ID" value="KAK8045811.1"/>
    <property type="molecule type" value="Genomic_DNA"/>
</dbReference>
<evidence type="ECO:0000256" key="1">
    <source>
        <dbReference type="SAM" id="MobiDB-lite"/>
    </source>
</evidence>
<protein>
    <recommendedName>
        <fullName evidence="4">Rrn9 domain-containing protein</fullName>
    </recommendedName>
</protein>